<dbReference type="Gene3D" id="3.40.50.150">
    <property type="entry name" value="Vaccinia Virus protein VP39"/>
    <property type="match status" value="1"/>
</dbReference>
<gene>
    <name evidence="3" type="ORF">CCHL11_01590</name>
</gene>
<comment type="similarity">
    <text evidence="1">Belongs to the methyltransferase superfamily. LaeA methyltransferase family.</text>
</comment>
<sequence>MAETAQQPPIDDNQTDDGSSSLGGSYFDESVASLRSSILDYRRENGRTYHRISDGKYYLPNDEQEQDRLDFTHQMWMITWDGELCLCPKKDGAKRVLDCGTGTGIWALDYADARPEATVLGVDLSAIQPEYVPPNLSFEIDDLEKDWTWSKPFDFIFCRAMNGAFVDWPRFLAQAYDNLEPGGYLEIHEGTFPVFCDDDTMKEDYAILKWSQLLIESTDKIGRSITMAPKFTKMLEEAGFEDVQEKIEKMPVSPWPTDPKQKQLGVWTRAITNESLEAMSLALFTRVLGWTKEETLVFCAEVRQELRKNDVHAYFKGYGVYGRKPLKEQGKTEEAGTA</sequence>
<dbReference type="STRING" id="708187.A0A1Q8RYM5"/>
<dbReference type="SUPFAM" id="SSF53335">
    <property type="entry name" value="S-adenosyl-L-methionine-dependent methyltransferases"/>
    <property type="match status" value="1"/>
</dbReference>
<dbReference type="GO" id="GO:0032259">
    <property type="term" value="P:methylation"/>
    <property type="evidence" value="ECO:0007669"/>
    <property type="project" value="UniProtKB-KW"/>
</dbReference>
<dbReference type="PANTHER" id="PTHR43591">
    <property type="entry name" value="METHYLTRANSFERASE"/>
    <property type="match status" value="1"/>
</dbReference>
<dbReference type="InterPro" id="IPR029063">
    <property type="entry name" value="SAM-dependent_MTases_sf"/>
</dbReference>
<dbReference type="AlphaFoldDB" id="A0A1Q8RYM5"/>
<keyword evidence="3" id="KW-0808">Transferase</keyword>
<protein>
    <submittedName>
        <fullName evidence="3">Trans-aconitate 2-methyltransferase 2</fullName>
    </submittedName>
</protein>
<proteinExistence type="inferred from homology"/>
<reference evidence="3 4" key="1">
    <citation type="submission" date="2016-11" db="EMBL/GenBank/DDBJ databases">
        <title>Draft Genome Assembly of Colletotrichum chlorophyti a pathogen of herbaceous plants.</title>
        <authorList>
            <person name="Gan P."/>
            <person name="Narusaka M."/>
            <person name="Tsushima A."/>
            <person name="Narusaka Y."/>
            <person name="Takano Y."/>
            <person name="Shirasu K."/>
        </authorList>
    </citation>
    <scope>NUCLEOTIDE SEQUENCE [LARGE SCALE GENOMIC DNA]</scope>
    <source>
        <strain evidence="3 4">NTL11</strain>
    </source>
</reference>
<dbReference type="Pfam" id="PF13489">
    <property type="entry name" value="Methyltransf_23"/>
    <property type="match status" value="1"/>
</dbReference>
<evidence type="ECO:0000313" key="3">
    <source>
        <dbReference type="EMBL" id="OLN92218.1"/>
    </source>
</evidence>
<dbReference type="CDD" id="cd02440">
    <property type="entry name" value="AdoMet_MTases"/>
    <property type="match status" value="1"/>
</dbReference>
<dbReference type="EMBL" id="MPGH01000060">
    <property type="protein sequence ID" value="OLN92218.1"/>
    <property type="molecule type" value="Genomic_DNA"/>
</dbReference>
<accession>A0A1Q8RYM5</accession>
<dbReference type="GO" id="GO:0008168">
    <property type="term" value="F:methyltransferase activity"/>
    <property type="evidence" value="ECO:0007669"/>
    <property type="project" value="UniProtKB-KW"/>
</dbReference>
<dbReference type="OrthoDB" id="2013972at2759"/>
<comment type="caution">
    <text evidence="3">The sequence shown here is derived from an EMBL/GenBank/DDBJ whole genome shotgun (WGS) entry which is preliminary data.</text>
</comment>
<feature type="region of interest" description="Disordered" evidence="2">
    <location>
        <begin position="1"/>
        <end position="26"/>
    </location>
</feature>
<evidence type="ECO:0000256" key="1">
    <source>
        <dbReference type="ARBA" id="ARBA00038158"/>
    </source>
</evidence>
<keyword evidence="4" id="KW-1185">Reference proteome</keyword>
<dbReference type="Proteomes" id="UP000186583">
    <property type="component" value="Unassembled WGS sequence"/>
</dbReference>
<evidence type="ECO:0000313" key="4">
    <source>
        <dbReference type="Proteomes" id="UP000186583"/>
    </source>
</evidence>
<dbReference type="PANTHER" id="PTHR43591:SF31">
    <property type="entry name" value="LAEA-LIKE, PUTATIVE (AFU_ORTHOLOGUE AFUA_8G01930)-RELATED"/>
    <property type="match status" value="1"/>
</dbReference>
<evidence type="ECO:0000256" key="2">
    <source>
        <dbReference type="SAM" id="MobiDB-lite"/>
    </source>
</evidence>
<organism evidence="3 4">
    <name type="scientific">Colletotrichum chlorophyti</name>
    <dbReference type="NCBI Taxonomy" id="708187"/>
    <lineage>
        <taxon>Eukaryota</taxon>
        <taxon>Fungi</taxon>
        <taxon>Dikarya</taxon>
        <taxon>Ascomycota</taxon>
        <taxon>Pezizomycotina</taxon>
        <taxon>Sordariomycetes</taxon>
        <taxon>Hypocreomycetidae</taxon>
        <taxon>Glomerellales</taxon>
        <taxon>Glomerellaceae</taxon>
        <taxon>Colletotrichum</taxon>
    </lineage>
</organism>
<keyword evidence="3" id="KW-0489">Methyltransferase</keyword>
<name>A0A1Q8RYM5_9PEZI</name>